<dbReference type="PANTHER" id="PTHR47248:SF7">
    <property type="entry name" value="BPTI_KUNITZ INHIBITOR DOMAIN-CONTAINING PROTEIN"/>
    <property type="match status" value="1"/>
</dbReference>
<evidence type="ECO:0000259" key="1">
    <source>
        <dbReference type="Pfam" id="PF00014"/>
    </source>
</evidence>
<accession>A0A914CDA4</accession>
<sequence length="145" mass="16157">MYNGCGGNHNRFNSIQDCWAGCARKKDQGRCIGGMAKHPNGTHIYCHEYIPKENGASEFVINESKCPEGYFCYKSGYAGFCCNSTSEEISSRNYNPKCSPENVSAILNPHAGRVFPLLGDSCEDEFCPTNAICKKWEFFAHCCLK</sequence>
<evidence type="ECO:0000313" key="3">
    <source>
        <dbReference type="WBParaSite" id="ACRNAN_Path_913.g3508.t1"/>
    </source>
</evidence>
<dbReference type="Pfam" id="PF00014">
    <property type="entry name" value="Kunitz_BPTI"/>
    <property type="match status" value="1"/>
</dbReference>
<keyword evidence="2" id="KW-1185">Reference proteome</keyword>
<dbReference type="Gene3D" id="4.10.410.10">
    <property type="entry name" value="Pancreatic trypsin inhibitor Kunitz domain"/>
    <property type="match status" value="1"/>
</dbReference>
<dbReference type="InterPro" id="IPR052861">
    <property type="entry name" value="BPTI/Kunitz_domain"/>
</dbReference>
<dbReference type="AlphaFoldDB" id="A0A914CDA4"/>
<name>A0A914CDA4_9BILA</name>
<dbReference type="Proteomes" id="UP000887540">
    <property type="component" value="Unplaced"/>
</dbReference>
<dbReference type="PANTHER" id="PTHR47248">
    <property type="entry name" value="PROTEIN CBG06772"/>
    <property type="match status" value="1"/>
</dbReference>
<proteinExistence type="predicted"/>
<dbReference type="InterPro" id="IPR002223">
    <property type="entry name" value="Kunitz_BPTI"/>
</dbReference>
<dbReference type="InterPro" id="IPR036880">
    <property type="entry name" value="Kunitz_BPTI_sf"/>
</dbReference>
<protein>
    <submittedName>
        <fullName evidence="3">BPTI/Kunitz inhibitor domain-containing protein</fullName>
    </submittedName>
</protein>
<evidence type="ECO:0000313" key="2">
    <source>
        <dbReference type="Proteomes" id="UP000887540"/>
    </source>
</evidence>
<reference evidence="3" key="1">
    <citation type="submission" date="2022-11" db="UniProtKB">
        <authorList>
            <consortium name="WormBaseParasite"/>
        </authorList>
    </citation>
    <scope>IDENTIFICATION</scope>
</reference>
<organism evidence="2 3">
    <name type="scientific">Acrobeloides nanus</name>
    <dbReference type="NCBI Taxonomy" id="290746"/>
    <lineage>
        <taxon>Eukaryota</taxon>
        <taxon>Metazoa</taxon>
        <taxon>Ecdysozoa</taxon>
        <taxon>Nematoda</taxon>
        <taxon>Chromadorea</taxon>
        <taxon>Rhabditida</taxon>
        <taxon>Tylenchina</taxon>
        <taxon>Cephalobomorpha</taxon>
        <taxon>Cephaloboidea</taxon>
        <taxon>Cephalobidae</taxon>
        <taxon>Acrobeloides</taxon>
    </lineage>
</organism>
<dbReference type="GO" id="GO:0004867">
    <property type="term" value="F:serine-type endopeptidase inhibitor activity"/>
    <property type="evidence" value="ECO:0007669"/>
    <property type="project" value="InterPro"/>
</dbReference>
<dbReference type="SUPFAM" id="SSF57362">
    <property type="entry name" value="BPTI-like"/>
    <property type="match status" value="1"/>
</dbReference>
<dbReference type="WBParaSite" id="ACRNAN_Path_913.g3508.t1">
    <property type="protein sequence ID" value="ACRNAN_Path_913.g3508.t1"/>
    <property type="gene ID" value="ACRNAN_Path_913.g3508"/>
</dbReference>
<feature type="domain" description="BPTI/Kunitz inhibitor" evidence="1">
    <location>
        <begin position="1"/>
        <end position="22"/>
    </location>
</feature>